<evidence type="ECO:0000313" key="2">
    <source>
        <dbReference type="EMBL" id="QHU16637.1"/>
    </source>
</evidence>
<feature type="transmembrane region" description="Helical" evidence="1">
    <location>
        <begin position="70"/>
        <end position="91"/>
    </location>
</feature>
<organism evidence="2">
    <name type="scientific">viral metagenome</name>
    <dbReference type="NCBI Taxonomy" id="1070528"/>
    <lineage>
        <taxon>unclassified sequences</taxon>
        <taxon>metagenomes</taxon>
        <taxon>organismal metagenomes</taxon>
    </lineage>
</organism>
<proteinExistence type="predicted"/>
<dbReference type="AlphaFoldDB" id="A0A6C0KIJ3"/>
<reference evidence="2" key="1">
    <citation type="journal article" date="2020" name="Nature">
        <title>Giant virus diversity and host interactions through global metagenomics.</title>
        <authorList>
            <person name="Schulz F."/>
            <person name="Roux S."/>
            <person name="Paez-Espino D."/>
            <person name="Jungbluth S."/>
            <person name="Walsh D.A."/>
            <person name="Denef V.J."/>
            <person name="McMahon K.D."/>
            <person name="Konstantinidis K.T."/>
            <person name="Eloe-Fadrosh E.A."/>
            <person name="Kyrpides N.C."/>
            <person name="Woyke T."/>
        </authorList>
    </citation>
    <scope>NUCLEOTIDE SEQUENCE</scope>
    <source>
        <strain evidence="2">GVMAG-S-3300012000-53</strain>
    </source>
</reference>
<evidence type="ECO:0000256" key="1">
    <source>
        <dbReference type="SAM" id="Phobius"/>
    </source>
</evidence>
<keyword evidence="1" id="KW-0472">Membrane</keyword>
<dbReference type="EMBL" id="MN740887">
    <property type="protein sequence ID" value="QHU16637.1"/>
    <property type="molecule type" value="Genomic_DNA"/>
</dbReference>
<feature type="transmembrane region" description="Helical" evidence="1">
    <location>
        <begin position="41"/>
        <end position="58"/>
    </location>
</feature>
<name>A0A6C0KIJ3_9ZZZZ</name>
<accession>A0A6C0KIJ3</accession>
<keyword evidence="1" id="KW-0812">Transmembrane</keyword>
<feature type="transmembrane region" description="Helical" evidence="1">
    <location>
        <begin position="7"/>
        <end position="35"/>
    </location>
</feature>
<sequence>MIFIPYIPYFFVQVSTFVGHIMGFYLLGIACAILGKGFQCISYMGMSILKIAYLYITEKKLQKYVKYIKYILYTLIIYDIIEFIMNEVLILQSPYNYQMV</sequence>
<protein>
    <submittedName>
        <fullName evidence="2">Uncharacterized protein</fullName>
    </submittedName>
</protein>
<keyword evidence="1" id="KW-1133">Transmembrane helix</keyword>